<gene>
    <name evidence="1" type="ORF">GCM10022236_44120</name>
</gene>
<reference evidence="2" key="1">
    <citation type="journal article" date="2019" name="Int. J. Syst. Evol. Microbiol.">
        <title>The Global Catalogue of Microorganisms (GCM) 10K type strain sequencing project: providing services to taxonomists for standard genome sequencing and annotation.</title>
        <authorList>
            <consortium name="The Broad Institute Genomics Platform"/>
            <consortium name="The Broad Institute Genome Sequencing Center for Infectious Disease"/>
            <person name="Wu L."/>
            <person name="Ma J."/>
        </authorList>
    </citation>
    <scope>NUCLEOTIDE SEQUENCE [LARGE SCALE GENOMIC DNA]</scope>
    <source>
        <strain evidence="2">JCM 16929</strain>
    </source>
</reference>
<dbReference type="RefSeq" id="WP_344808658.1">
    <property type="nucleotide sequence ID" value="NZ_BAABAB010000043.1"/>
</dbReference>
<sequence length="103" mass="11273">MVVRYALTDDRVVFRIPEYNEICQYACGRRITLDVSLECDGVRTEVVVTGVGFLPEHEAELLGSVELAEEWPSGIATHLICLDLAVIEGTQSARFDDVGSGEG</sequence>
<dbReference type="Proteomes" id="UP001501490">
    <property type="component" value="Unassembled WGS sequence"/>
</dbReference>
<keyword evidence="2" id="KW-1185">Reference proteome</keyword>
<name>A0ABP7ANX6_9ACTN</name>
<organism evidence="1 2">
    <name type="scientific">Microlunatus ginsengisoli</name>
    <dbReference type="NCBI Taxonomy" id="363863"/>
    <lineage>
        <taxon>Bacteria</taxon>
        <taxon>Bacillati</taxon>
        <taxon>Actinomycetota</taxon>
        <taxon>Actinomycetes</taxon>
        <taxon>Propionibacteriales</taxon>
        <taxon>Propionibacteriaceae</taxon>
        <taxon>Microlunatus</taxon>
    </lineage>
</organism>
<evidence type="ECO:0000313" key="1">
    <source>
        <dbReference type="EMBL" id="GAA3636755.1"/>
    </source>
</evidence>
<accession>A0ABP7ANX6</accession>
<comment type="caution">
    <text evidence="1">The sequence shown here is derived from an EMBL/GenBank/DDBJ whole genome shotgun (WGS) entry which is preliminary data.</text>
</comment>
<proteinExistence type="predicted"/>
<evidence type="ECO:0000313" key="2">
    <source>
        <dbReference type="Proteomes" id="UP001501490"/>
    </source>
</evidence>
<dbReference type="EMBL" id="BAABAB010000043">
    <property type="protein sequence ID" value="GAA3636755.1"/>
    <property type="molecule type" value="Genomic_DNA"/>
</dbReference>
<protein>
    <submittedName>
        <fullName evidence="1">Uncharacterized protein</fullName>
    </submittedName>
</protein>